<accession>A0ABP8EYU0</accession>
<sequence>MIAALVFAPLAPSPGDQCPLGAPPATDGQGKQMVCVHHHELNHTNIWEYPSDN</sequence>
<name>A0ABP8EYU0_9MYCO</name>
<evidence type="ECO:0000313" key="2">
    <source>
        <dbReference type="Proteomes" id="UP001501417"/>
    </source>
</evidence>
<gene>
    <name evidence="1" type="ORF">GCM10023161_32960</name>
</gene>
<evidence type="ECO:0000313" key="1">
    <source>
        <dbReference type="EMBL" id="GAA4289714.1"/>
    </source>
</evidence>
<comment type="caution">
    <text evidence="1">The sequence shown here is derived from an EMBL/GenBank/DDBJ whole genome shotgun (WGS) entry which is preliminary data.</text>
</comment>
<reference evidence="2" key="1">
    <citation type="journal article" date="2019" name="Int. J. Syst. Evol. Microbiol.">
        <title>The Global Catalogue of Microorganisms (GCM) 10K type strain sequencing project: providing services to taxonomists for standard genome sequencing and annotation.</title>
        <authorList>
            <consortium name="The Broad Institute Genomics Platform"/>
            <consortium name="The Broad Institute Genome Sequencing Center for Infectious Disease"/>
            <person name="Wu L."/>
            <person name="Ma J."/>
        </authorList>
    </citation>
    <scope>NUCLEOTIDE SEQUENCE [LARGE SCALE GENOMIC DNA]</scope>
    <source>
        <strain evidence="2">JCM 17782</strain>
    </source>
</reference>
<dbReference type="Proteomes" id="UP001501417">
    <property type="component" value="Unassembled WGS sequence"/>
</dbReference>
<keyword evidence="2" id="KW-1185">Reference proteome</keyword>
<organism evidence="1 2">
    <name type="scientific">Mycobacterium paraffinicum</name>
    <dbReference type="NCBI Taxonomy" id="53378"/>
    <lineage>
        <taxon>Bacteria</taxon>
        <taxon>Bacillati</taxon>
        <taxon>Actinomycetota</taxon>
        <taxon>Actinomycetes</taxon>
        <taxon>Mycobacteriales</taxon>
        <taxon>Mycobacteriaceae</taxon>
        <taxon>Mycobacterium</taxon>
    </lineage>
</organism>
<protein>
    <submittedName>
        <fullName evidence="1">Uncharacterized protein</fullName>
    </submittedName>
</protein>
<dbReference type="EMBL" id="BAABGF010000037">
    <property type="protein sequence ID" value="GAA4289714.1"/>
    <property type="molecule type" value="Genomic_DNA"/>
</dbReference>
<proteinExistence type="predicted"/>